<dbReference type="EMBL" id="JACGWJ010000014">
    <property type="protein sequence ID" value="KAL0374645.1"/>
    <property type="molecule type" value="Genomic_DNA"/>
</dbReference>
<evidence type="ECO:0000313" key="1">
    <source>
        <dbReference type="EMBL" id="KAL0374645.1"/>
    </source>
</evidence>
<name>A0AAW2R3H7_SESRA</name>
<sequence>MVDMKQFLPVVSQNPLKGLVLHKCTKASHTCTLKSQEKEIFRQLQVHHPSSSYGEFCN</sequence>
<comment type="caution">
    <text evidence="1">The sequence shown here is derived from an EMBL/GenBank/DDBJ whole genome shotgun (WGS) entry which is preliminary data.</text>
</comment>
<organism evidence="1">
    <name type="scientific">Sesamum radiatum</name>
    <name type="common">Black benniseed</name>
    <dbReference type="NCBI Taxonomy" id="300843"/>
    <lineage>
        <taxon>Eukaryota</taxon>
        <taxon>Viridiplantae</taxon>
        <taxon>Streptophyta</taxon>
        <taxon>Embryophyta</taxon>
        <taxon>Tracheophyta</taxon>
        <taxon>Spermatophyta</taxon>
        <taxon>Magnoliopsida</taxon>
        <taxon>eudicotyledons</taxon>
        <taxon>Gunneridae</taxon>
        <taxon>Pentapetalae</taxon>
        <taxon>asterids</taxon>
        <taxon>lamiids</taxon>
        <taxon>Lamiales</taxon>
        <taxon>Pedaliaceae</taxon>
        <taxon>Sesamum</taxon>
    </lineage>
</organism>
<reference evidence="1" key="2">
    <citation type="journal article" date="2024" name="Plant">
        <title>Genomic evolution and insights into agronomic trait innovations of Sesamum species.</title>
        <authorList>
            <person name="Miao H."/>
            <person name="Wang L."/>
            <person name="Qu L."/>
            <person name="Liu H."/>
            <person name="Sun Y."/>
            <person name="Le M."/>
            <person name="Wang Q."/>
            <person name="Wei S."/>
            <person name="Zheng Y."/>
            <person name="Lin W."/>
            <person name="Duan Y."/>
            <person name="Cao H."/>
            <person name="Xiong S."/>
            <person name="Wang X."/>
            <person name="Wei L."/>
            <person name="Li C."/>
            <person name="Ma Q."/>
            <person name="Ju M."/>
            <person name="Zhao R."/>
            <person name="Li G."/>
            <person name="Mu C."/>
            <person name="Tian Q."/>
            <person name="Mei H."/>
            <person name="Zhang T."/>
            <person name="Gao T."/>
            <person name="Zhang H."/>
        </authorList>
    </citation>
    <scope>NUCLEOTIDE SEQUENCE</scope>
    <source>
        <strain evidence="1">G02</strain>
    </source>
</reference>
<reference evidence="1" key="1">
    <citation type="submission" date="2020-06" db="EMBL/GenBank/DDBJ databases">
        <authorList>
            <person name="Li T."/>
            <person name="Hu X."/>
            <person name="Zhang T."/>
            <person name="Song X."/>
            <person name="Zhang H."/>
            <person name="Dai N."/>
            <person name="Sheng W."/>
            <person name="Hou X."/>
            <person name="Wei L."/>
        </authorList>
    </citation>
    <scope>NUCLEOTIDE SEQUENCE</scope>
    <source>
        <strain evidence="1">G02</strain>
        <tissue evidence="1">Leaf</tissue>
    </source>
</reference>
<accession>A0AAW2R3H7</accession>
<protein>
    <submittedName>
        <fullName evidence="1">Uncharacterized protein</fullName>
    </submittedName>
</protein>
<gene>
    <name evidence="1" type="ORF">Sradi_3380200</name>
</gene>
<proteinExistence type="predicted"/>
<dbReference type="AlphaFoldDB" id="A0AAW2R3H7"/>